<dbReference type="SUPFAM" id="SSF47413">
    <property type="entry name" value="lambda repressor-like DNA-binding domains"/>
    <property type="match status" value="1"/>
</dbReference>
<organism evidence="2 3">
    <name type="scientific">Filimonas zeae</name>
    <dbReference type="NCBI Taxonomy" id="1737353"/>
    <lineage>
        <taxon>Bacteria</taxon>
        <taxon>Pseudomonadati</taxon>
        <taxon>Bacteroidota</taxon>
        <taxon>Chitinophagia</taxon>
        <taxon>Chitinophagales</taxon>
        <taxon>Chitinophagaceae</taxon>
        <taxon>Filimonas</taxon>
    </lineage>
</organism>
<proteinExistence type="predicted"/>
<dbReference type="Gene3D" id="1.10.260.40">
    <property type="entry name" value="lambda repressor-like DNA-binding domains"/>
    <property type="match status" value="1"/>
</dbReference>
<feature type="domain" description="HTH cro/C1-type" evidence="1">
    <location>
        <begin position="12"/>
        <end position="67"/>
    </location>
</feature>
<dbReference type="RefSeq" id="WP_188959439.1">
    <property type="nucleotide sequence ID" value="NZ_BMIB01000010.1"/>
</dbReference>
<dbReference type="CDD" id="cd00093">
    <property type="entry name" value="HTH_XRE"/>
    <property type="match status" value="1"/>
</dbReference>
<comment type="caution">
    <text evidence="2">The sequence shown here is derived from an EMBL/GenBank/DDBJ whole genome shotgun (WGS) entry which is preliminary data.</text>
</comment>
<dbReference type="InterPro" id="IPR001387">
    <property type="entry name" value="Cro/C1-type_HTH"/>
</dbReference>
<name>A0A917J4U9_9BACT</name>
<dbReference type="GO" id="GO:0003677">
    <property type="term" value="F:DNA binding"/>
    <property type="evidence" value="ECO:0007669"/>
    <property type="project" value="InterPro"/>
</dbReference>
<dbReference type="EMBL" id="BMIB01000010">
    <property type="protein sequence ID" value="GGH83483.1"/>
    <property type="molecule type" value="Genomic_DNA"/>
</dbReference>
<dbReference type="Proteomes" id="UP000627292">
    <property type="component" value="Unassembled WGS sequence"/>
</dbReference>
<evidence type="ECO:0000313" key="3">
    <source>
        <dbReference type="Proteomes" id="UP000627292"/>
    </source>
</evidence>
<reference evidence="2" key="1">
    <citation type="journal article" date="2014" name="Int. J. Syst. Evol. Microbiol.">
        <title>Complete genome sequence of Corynebacterium casei LMG S-19264T (=DSM 44701T), isolated from a smear-ripened cheese.</title>
        <authorList>
            <consortium name="US DOE Joint Genome Institute (JGI-PGF)"/>
            <person name="Walter F."/>
            <person name="Albersmeier A."/>
            <person name="Kalinowski J."/>
            <person name="Ruckert C."/>
        </authorList>
    </citation>
    <scope>NUCLEOTIDE SEQUENCE</scope>
    <source>
        <strain evidence="2">CGMCC 1.15290</strain>
    </source>
</reference>
<sequence length="145" mass="16346">MSTQKIHEGRNLKRIREILGVKQETLAIQLGQGWNQQKISLLETRPVIPPLKLARITKLMGITPEAVRYFSDEVSNEIIKNVLAGCQPVIASIATTPDGTFNAFEKMIQLYECRIILYERMVKERDELLEKVAGDKLIKAALNAA</sequence>
<dbReference type="PROSITE" id="PS50943">
    <property type="entry name" value="HTH_CROC1"/>
    <property type="match status" value="1"/>
</dbReference>
<protein>
    <recommendedName>
        <fullName evidence="1">HTH cro/C1-type domain-containing protein</fullName>
    </recommendedName>
</protein>
<evidence type="ECO:0000259" key="1">
    <source>
        <dbReference type="PROSITE" id="PS50943"/>
    </source>
</evidence>
<accession>A0A917J4U9</accession>
<evidence type="ECO:0000313" key="2">
    <source>
        <dbReference type="EMBL" id="GGH83483.1"/>
    </source>
</evidence>
<dbReference type="InterPro" id="IPR010982">
    <property type="entry name" value="Lambda_DNA-bd_dom_sf"/>
</dbReference>
<gene>
    <name evidence="2" type="ORF">GCM10011379_58940</name>
</gene>
<reference evidence="2" key="2">
    <citation type="submission" date="2020-09" db="EMBL/GenBank/DDBJ databases">
        <authorList>
            <person name="Sun Q."/>
            <person name="Zhou Y."/>
        </authorList>
    </citation>
    <scope>NUCLEOTIDE SEQUENCE</scope>
    <source>
        <strain evidence="2">CGMCC 1.15290</strain>
    </source>
</reference>
<dbReference type="AlphaFoldDB" id="A0A917J4U9"/>
<keyword evidence="3" id="KW-1185">Reference proteome</keyword>